<dbReference type="InterPro" id="IPR032675">
    <property type="entry name" value="LRR_dom_sf"/>
</dbReference>
<reference evidence="1 2" key="1">
    <citation type="submission" date="2024-04" db="EMBL/GenBank/DDBJ databases">
        <title>Tritrichomonas musculus Genome.</title>
        <authorList>
            <person name="Alves-Ferreira E."/>
            <person name="Grigg M."/>
            <person name="Lorenzi H."/>
            <person name="Galac M."/>
        </authorList>
    </citation>
    <scope>NUCLEOTIDE SEQUENCE [LARGE SCALE GENOMIC DNA]</scope>
    <source>
        <strain evidence="1 2">EAF2021</strain>
    </source>
</reference>
<keyword evidence="2" id="KW-1185">Reference proteome</keyword>
<dbReference type="InterPro" id="IPR036770">
    <property type="entry name" value="Ankyrin_rpt-contain_sf"/>
</dbReference>
<protein>
    <submittedName>
        <fullName evidence="1">Uncharacterized protein</fullName>
    </submittedName>
</protein>
<dbReference type="Gene3D" id="3.80.10.10">
    <property type="entry name" value="Ribonuclease Inhibitor"/>
    <property type="match status" value="2"/>
</dbReference>
<dbReference type="InterPro" id="IPR026906">
    <property type="entry name" value="LRR_5"/>
</dbReference>
<dbReference type="SUPFAM" id="SSF48403">
    <property type="entry name" value="Ankyrin repeat"/>
    <property type="match status" value="1"/>
</dbReference>
<dbReference type="EMBL" id="JAPFFF010000063">
    <property type="protein sequence ID" value="KAK8836824.1"/>
    <property type="molecule type" value="Genomic_DNA"/>
</dbReference>
<dbReference type="Pfam" id="PF13306">
    <property type="entry name" value="LRR_5"/>
    <property type="match status" value="2"/>
</dbReference>
<gene>
    <name evidence="1" type="ORF">M9Y10_037348</name>
</gene>
<comment type="caution">
    <text evidence="1">The sequence shown here is derived from an EMBL/GenBank/DDBJ whole genome shotgun (WGS) entry which is preliminary data.</text>
</comment>
<organism evidence="1 2">
    <name type="scientific">Tritrichomonas musculus</name>
    <dbReference type="NCBI Taxonomy" id="1915356"/>
    <lineage>
        <taxon>Eukaryota</taxon>
        <taxon>Metamonada</taxon>
        <taxon>Parabasalia</taxon>
        <taxon>Tritrichomonadida</taxon>
        <taxon>Tritrichomonadidae</taxon>
        <taxon>Tritrichomonas</taxon>
    </lineage>
</organism>
<proteinExistence type="predicted"/>
<dbReference type="InterPro" id="IPR053139">
    <property type="entry name" value="Surface_bspA-like"/>
</dbReference>
<dbReference type="PANTHER" id="PTHR45661">
    <property type="entry name" value="SURFACE ANTIGEN"/>
    <property type="match status" value="1"/>
</dbReference>
<dbReference type="PANTHER" id="PTHR45661:SF3">
    <property type="entry name" value="IG-LIKE DOMAIN-CONTAINING PROTEIN"/>
    <property type="match status" value="1"/>
</dbReference>
<dbReference type="SUPFAM" id="SSF52058">
    <property type="entry name" value="L domain-like"/>
    <property type="match status" value="2"/>
</dbReference>
<name>A0ABR2GSC3_9EUKA</name>
<evidence type="ECO:0000313" key="1">
    <source>
        <dbReference type="EMBL" id="KAK8836824.1"/>
    </source>
</evidence>
<accession>A0ABR2GSC3</accession>
<sequence length="778" mass="89334">MESYINNKKKLYTAIIQFLEGSNDDEEGENNTQTLTQIIESQELERNHEEMKQFLQIINSISNQHQRDTKFIERIMQILQYYKYQIKQTLSNIEIFHIFTSNKKLLLFLFKSDFIKITKLIFKEMMYKVELNGNRYCHFFYTELEKFIGEEKMKEVKNELLNKDIHFFDNYEEKRQEGENDSYICSLIRQDSVEEFISYVNRSNISLSSQISPLIFETNAFLIKNDTTTLIEYSAFFGSIQIFQFLKMNKVNLKPSLWLYAIHSNNAELIHLLEHYELPKNNLQIYLESIKCHHNDIANYIENNHLNPNEKVSEKTISKYLKYHNFEYFQTKEIFKYGFFYLCKYIYNTLVNLLMNEKENEIVADKQAYHFYHSLLGKEKITEDLVKSHHLIQAAIPTSIISIGTHSFSECSTLTQIIIPFSVRKIQNFAFSNCSSLKKIAIPSSVTSIGIYAFSNCSSLRRISLPESLKSIRDHAFDGCKSLEQIIIPIFVTSIGGYAFYKCESLAEITIPSSVATIGGRAFKFCSSLRKISFIKSSLSSINNHAFEKCKLLTNLTIPPLVTSIGKYAFLNCFALKHVTIPSSVTSIGKYAFEKCFRMEQITIPSSVTSVGTGAFSLCSSLKRISIPSSVTSIECLTFKNCFSLSQITIPSSVTSIGDRAFCGCSSLTQVTIPSSVSSIGDYAFFRCSSLTQVTIPSSVTSIGEGAFERCPSLENSKDNIRKTALYIHLHNHQNSNYFFLNVTILHIQCLLIWKFEISGNFVEKNVTIFLLKVYKII</sequence>
<dbReference type="Proteomes" id="UP001470230">
    <property type="component" value="Unassembled WGS sequence"/>
</dbReference>
<evidence type="ECO:0000313" key="2">
    <source>
        <dbReference type="Proteomes" id="UP001470230"/>
    </source>
</evidence>